<sequence length="214" mass="24447">MSWHEERRSDIESNLQKILELLREYEHNLILEDDPGKSSAIRDKIAGLKVKMNECQNDLDSLEKTKQPERDLALKMTNINYDDMNFVIAALLRQKIDIIDNQSIVPPTNPKEKMSKNGLTSNIAFLLRCGMASAGEVRHLIENNAKINFPDVPEKLRATLNAEYIRLRKAGIYGDDLFKHLHEFSSCKSSDASWRAAGLAILCYFFESCDVFEP</sequence>
<protein>
    <submittedName>
        <fullName evidence="2">Uncharacterized protein</fullName>
    </submittedName>
</protein>
<proteinExistence type="predicted"/>
<accession>A0A977KTN6</accession>
<feature type="coiled-coil region" evidence="1">
    <location>
        <begin position="8"/>
        <end position="65"/>
    </location>
</feature>
<keyword evidence="1" id="KW-0175">Coiled coil</keyword>
<evidence type="ECO:0000313" key="2">
    <source>
        <dbReference type="EMBL" id="UXE58731.1"/>
    </source>
</evidence>
<dbReference type="EMBL" id="CP073041">
    <property type="protein sequence ID" value="UXE58731.1"/>
    <property type="molecule type" value="Genomic_DNA"/>
</dbReference>
<reference evidence="2" key="1">
    <citation type="submission" date="2021-04" db="EMBL/GenBank/DDBJ databases">
        <title>Genome sequence of Woronichinia naegeliana from Washington state freshwater lake bloom.</title>
        <authorList>
            <person name="Dreher T.W."/>
        </authorList>
    </citation>
    <scope>NUCLEOTIDE SEQUENCE</scope>
    <source>
        <strain evidence="2">WA131</strain>
    </source>
</reference>
<name>A0A977KTN6_9CYAN</name>
<dbReference type="AlphaFoldDB" id="A0A977KTN6"/>
<evidence type="ECO:0000256" key="1">
    <source>
        <dbReference type="SAM" id="Coils"/>
    </source>
</evidence>
<organism evidence="2">
    <name type="scientific">Woronichinia naegeliana WA131</name>
    <dbReference type="NCBI Taxonomy" id="2824559"/>
    <lineage>
        <taxon>Bacteria</taxon>
        <taxon>Bacillati</taxon>
        <taxon>Cyanobacteriota</taxon>
        <taxon>Cyanophyceae</taxon>
        <taxon>Synechococcales</taxon>
        <taxon>Coelosphaeriaceae</taxon>
        <taxon>Woronichinia</taxon>
    </lineage>
</organism>
<dbReference type="Proteomes" id="UP001065613">
    <property type="component" value="Chromosome"/>
</dbReference>
<dbReference type="KEGG" id="wna:KA717_22225"/>
<gene>
    <name evidence="2" type="ORF">KA717_22225</name>
</gene>